<evidence type="ECO:0000313" key="10">
    <source>
        <dbReference type="RefSeq" id="XP_045571479.1"/>
    </source>
</evidence>
<sequence>MALYESKTELWDLDINVIQPEGKGPDPATDGNSGTKPFRDVFERYIQPCLAELLGSSLFIFVGCLSVIENTEGTGRLQPALAHGLALGIVIAVLGEISGGHFNPAVSVSVFLIGGLNIILLVPYILAQMCGGMIGTGVAKVISPSMNYAKVSGAAFNTVQADTQIVPATVAEVIMTLFLTMVVCMGAVNGRTHSLLAPLCIGLTVTADILAGGAVSGACMNPAHAFGPAVVANYWSYHWIYWVGPMSGALLTASFIRYCTALIFWGLDTWLFTSLFCLVLNRLEPKLLLKDCV</sequence>
<feature type="transmembrane region" description="Helical" evidence="8">
    <location>
        <begin position="45"/>
        <end position="68"/>
    </location>
</feature>
<feature type="transmembrane region" description="Helical" evidence="8">
    <location>
        <begin position="105"/>
        <end position="126"/>
    </location>
</feature>
<dbReference type="Proteomes" id="UP001652741">
    <property type="component" value="Chromosome ssa03"/>
</dbReference>
<evidence type="ECO:0000256" key="6">
    <source>
        <dbReference type="ARBA" id="ARBA00023136"/>
    </source>
</evidence>
<dbReference type="InterPro" id="IPR023277">
    <property type="entry name" value="Aquaporin_8"/>
</dbReference>
<comment type="similarity">
    <text evidence="2 7">Belongs to the MIP/aquaporin (TC 1.A.8) family.</text>
</comment>
<evidence type="ECO:0000256" key="3">
    <source>
        <dbReference type="ARBA" id="ARBA00022448"/>
    </source>
</evidence>
<feature type="transmembrane region" description="Helical" evidence="8">
    <location>
        <begin position="195"/>
        <end position="218"/>
    </location>
</feature>
<feature type="transmembrane region" description="Helical" evidence="8">
    <location>
        <begin position="80"/>
        <end position="99"/>
    </location>
</feature>
<evidence type="ECO:0000256" key="7">
    <source>
        <dbReference type="RuleBase" id="RU000477"/>
    </source>
</evidence>
<dbReference type="Pfam" id="PF00230">
    <property type="entry name" value="MIP"/>
    <property type="match status" value="1"/>
</dbReference>
<dbReference type="PANTHER" id="PTHR45665">
    <property type="entry name" value="AQUAPORIN-8"/>
    <property type="match status" value="1"/>
</dbReference>
<dbReference type="PRINTS" id="PR00783">
    <property type="entry name" value="MINTRINSICP"/>
</dbReference>
<dbReference type="InterPro" id="IPR034294">
    <property type="entry name" value="Aquaporin_transptr"/>
</dbReference>
<evidence type="ECO:0000256" key="4">
    <source>
        <dbReference type="ARBA" id="ARBA00022692"/>
    </source>
</evidence>
<feature type="transmembrane region" description="Helical" evidence="8">
    <location>
        <begin position="170"/>
        <end position="189"/>
    </location>
</feature>
<protein>
    <submittedName>
        <fullName evidence="10">Aquaporin-8 isoform X1</fullName>
    </submittedName>
</protein>
<evidence type="ECO:0000313" key="9">
    <source>
        <dbReference type="Proteomes" id="UP001652741"/>
    </source>
</evidence>
<reference evidence="10" key="1">
    <citation type="submission" date="2025-08" db="UniProtKB">
        <authorList>
            <consortium name="RefSeq"/>
        </authorList>
    </citation>
    <scope>IDENTIFICATION</scope>
</reference>
<gene>
    <name evidence="10" type="primary">LOC106606691</name>
</gene>
<keyword evidence="9" id="KW-1185">Reference proteome</keyword>
<evidence type="ECO:0000256" key="5">
    <source>
        <dbReference type="ARBA" id="ARBA00022989"/>
    </source>
</evidence>
<evidence type="ECO:0000256" key="2">
    <source>
        <dbReference type="ARBA" id="ARBA00006175"/>
    </source>
</evidence>
<comment type="subcellular location">
    <subcellularLocation>
        <location evidence="1">Membrane</location>
        <topology evidence="1">Multi-pass membrane protein</topology>
    </subcellularLocation>
</comment>
<organism evidence="9 10">
    <name type="scientific">Salmo salar</name>
    <name type="common">Atlantic salmon</name>
    <dbReference type="NCBI Taxonomy" id="8030"/>
    <lineage>
        <taxon>Eukaryota</taxon>
        <taxon>Metazoa</taxon>
        <taxon>Chordata</taxon>
        <taxon>Craniata</taxon>
        <taxon>Vertebrata</taxon>
        <taxon>Euteleostomi</taxon>
        <taxon>Actinopterygii</taxon>
        <taxon>Neopterygii</taxon>
        <taxon>Teleostei</taxon>
        <taxon>Protacanthopterygii</taxon>
        <taxon>Salmoniformes</taxon>
        <taxon>Salmonidae</taxon>
        <taxon>Salmoninae</taxon>
        <taxon>Salmo</taxon>
    </lineage>
</organism>
<keyword evidence="4 7" id="KW-0812">Transmembrane</keyword>
<dbReference type="InterPro" id="IPR000425">
    <property type="entry name" value="MIP"/>
</dbReference>
<dbReference type="InterPro" id="IPR022357">
    <property type="entry name" value="MIP_CS"/>
</dbReference>
<keyword evidence="3 7" id="KW-0813">Transport</keyword>
<dbReference type="Gene3D" id="1.20.1080.10">
    <property type="entry name" value="Glycerol uptake facilitator protein"/>
    <property type="match status" value="1"/>
</dbReference>
<dbReference type="PRINTS" id="PR02020">
    <property type="entry name" value="AQUAPORIN8"/>
</dbReference>
<dbReference type="InterPro" id="IPR023271">
    <property type="entry name" value="Aquaporin-like"/>
</dbReference>
<accession>A0ABM3EKD4</accession>
<keyword evidence="5 8" id="KW-1133">Transmembrane helix</keyword>
<proteinExistence type="inferred from homology"/>
<dbReference type="PROSITE" id="PS00221">
    <property type="entry name" value="MIP"/>
    <property type="match status" value="1"/>
</dbReference>
<evidence type="ECO:0000256" key="8">
    <source>
        <dbReference type="SAM" id="Phobius"/>
    </source>
</evidence>
<name>A0ABM3EKD4_SALSA</name>
<feature type="transmembrane region" description="Helical" evidence="8">
    <location>
        <begin position="262"/>
        <end position="280"/>
    </location>
</feature>
<dbReference type="RefSeq" id="XP_045571479.1">
    <property type="nucleotide sequence ID" value="XM_045715523.1"/>
</dbReference>
<feature type="transmembrane region" description="Helical" evidence="8">
    <location>
        <begin position="239"/>
        <end position="256"/>
    </location>
</feature>
<dbReference type="SUPFAM" id="SSF81338">
    <property type="entry name" value="Aquaporin-like"/>
    <property type="match status" value="1"/>
</dbReference>
<dbReference type="PANTHER" id="PTHR45665:SF6">
    <property type="entry name" value="AQP8A PROTEIN"/>
    <property type="match status" value="1"/>
</dbReference>
<keyword evidence="6 8" id="KW-0472">Membrane</keyword>
<dbReference type="GeneID" id="106606691"/>
<evidence type="ECO:0000256" key="1">
    <source>
        <dbReference type="ARBA" id="ARBA00004141"/>
    </source>
</evidence>